<sequence>MKNQLKALSLGDGNDLTPDLTVDMKKLQTFKTEVVNDGKKAEAMIKDCEEIYQDWKKILASASYLTSEYPTILDAFHQTELVESDFKSGDILKGVEEMEKVYEDIEEVYQSRAQLMHSFIAIERWTGNIDLIVKQAIDFCEKHDQKAKEKAEEAEKSLKLRLRKMESRILHRMHLDHLLVKMGKGLDKSTIESSEPEPTTVVKEETKTIVVKHISMREEAEKFASSVEEDTKALVVEAENIEDFMKKNKTTIDAFVNDSKEIKKDWGASLKAIANVQSIIPLVTKALDEVDAIGNLIQDACGAASLNPTAIIAVIKDGKKAWDDFEAIYQLGQKIKQVFEHLVVLEAFIKATVQLISTGRVLVKAYQASCGPIKL</sequence>
<proteinExistence type="predicted"/>
<accession>A0A448ZEY1</accession>
<evidence type="ECO:0000313" key="2">
    <source>
        <dbReference type="Proteomes" id="UP000291116"/>
    </source>
</evidence>
<protein>
    <submittedName>
        <fullName evidence="1">Uncharacterized protein</fullName>
    </submittedName>
</protein>
<reference evidence="1 2" key="1">
    <citation type="submission" date="2019-01" db="EMBL/GenBank/DDBJ databases">
        <authorList>
            <person name="Ferrante I. M."/>
        </authorList>
    </citation>
    <scope>NUCLEOTIDE SEQUENCE [LARGE SCALE GENOMIC DNA]</scope>
    <source>
        <strain evidence="1 2">B856</strain>
    </source>
</reference>
<evidence type="ECO:0000313" key="1">
    <source>
        <dbReference type="EMBL" id="VEU40570.1"/>
    </source>
</evidence>
<dbReference type="AlphaFoldDB" id="A0A448ZEY1"/>
<dbReference type="Proteomes" id="UP000291116">
    <property type="component" value="Unassembled WGS sequence"/>
</dbReference>
<keyword evidence="2" id="KW-1185">Reference proteome</keyword>
<organism evidence="1 2">
    <name type="scientific">Pseudo-nitzschia multistriata</name>
    <dbReference type="NCBI Taxonomy" id="183589"/>
    <lineage>
        <taxon>Eukaryota</taxon>
        <taxon>Sar</taxon>
        <taxon>Stramenopiles</taxon>
        <taxon>Ochrophyta</taxon>
        <taxon>Bacillariophyta</taxon>
        <taxon>Bacillariophyceae</taxon>
        <taxon>Bacillariophycidae</taxon>
        <taxon>Bacillariales</taxon>
        <taxon>Bacillariaceae</taxon>
        <taxon>Pseudo-nitzschia</taxon>
    </lineage>
</organism>
<dbReference type="EMBL" id="CAACVS010000291">
    <property type="protein sequence ID" value="VEU40570.1"/>
    <property type="molecule type" value="Genomic_DNA"/>
</dbReference>
<gene>
    <name evidence="1" type="ORF">PSNMU_V1.4_AUG-EV-PASAV3_0074710</name>
</gene>
<name>A0A448ZEY1_9STRA</name>